<proteinExistence type="predicted"/>
<keyword evidence="2" id="KW-1185">Reference proteome</keyword>
<protein>
    <recommendedName>
        <fullName evidence="3">Transcriptional regulator</fullName>
    </recommendedName>
</protein>
<organism evidence="1 2">
    <name type="scientific">Clostridium ganghwense</name>
    <dbReference type="NCBI Taxonomy" id="312089"/>
    <lineage>
        <taxon>Bacteria</taxon>
        <taxon>Bacillati</taxon>
        <taxon>Bacillota</taxon>
        <taxon>Clostridia</taxon>
        <taxon>Eubacteriales</taxon>
        <taxon>Clostridiaceae</taxon>
        <taxon>Clostridium</taxon>
    </lineage>
</organism>
<dbReference type="InterPro" id="IPR011256">
    <property type="entry name" value="Reg_factor_effector_dom_sf"/>
</dbReference>
<evidence type="ECO:0000313" key="2">
    <source>
        <dbReference type="Proteomes" id="UP001079657"/>
    </source>
</evidence>
<evidence type="ECO:0008006" key="3">
    <source>
        <dbReference type="Google" id="ProtNLM"/>
    </source>
</evidence>
<dbReference type="SUPFAM" id="SSF55136">
    <property type="entry name" value="Probable bacterial effector-binding domain"/>
    <property type="match status" value="1"/>
</dbReference>
<accession>A0ABT4CSN7</accession>
<comment type="caution">
    <text evidence="1">The sequence shown here is derived from an EMBL/GenBank/DDBJ whole genome shotgun (WGS) entry which is preliminary data.</text>
</comment>
<sequence length="200" mass="23845">MRSKEVITLLSFIQNQRKVVEKEIIRLKSISTAIGHIEDKIKYALEIKETNKIYFREIEKRFIIDVELNRKDNENDIEIKLRKMDKVVEDNELMFEGESGYFVDLDLFLNEGEICYKIIYSTICGEDIENKYVDTKEISEGKFICISYLNNEREMAVDKLRKYIEENNIHPRCIGVEVQLFNTLEQWKNEDVLYELQILI</sequence>
<dbReference type="EMBL" id="JAPQES010000006">
    <property type="protein sequence ID" value="MCY6372090.1"/>
    <property type="molecule type" value="Genomic_DNA"/>
</dbReference>
<gene>
    <name evidence="1" type="ORF">OXH55_15750</name>
</gene>
<name>A0ABT4CSN7_9CLOT</name>
<dbReference type="Proteomes" id="UP001079657">
    <property type="component" value="Unassembled WGS sequence"/>
</dbReference>
<reference evidence="1" key="1">
    <citation type="submission" date="2022-12" db="EMBL/GenBank/DDBJ databases">
        <authorList>
            <person name="Wang J."/>
        </authorList>
    </citation>
    <scope>NUCLEOTIDE SEQUENCE</scope>
    <source>
        <strain evidence="1">HY-42-06</strain>
    </source>
</reference>
<dbReference type="Gene3D" id="3.20.80.10">
    <property type="entry name" value="Regulatory factor, effector binding domain"/>
    <property type="match status" value="1"/>
</dbReference>
<evidence type="ECO:0000313" key="1">
    <source>
        <dbReference type="EMBL" id="MCY6372090.1"/>
    </source>
</evidence>